<accession>A0A8D5G0C7</accession>
<dbReference type="InterPro" id="IPR002048">
    <property type="entry name" value="EF_hand_dom"/>
</dbReference>
<evidence type="ECO:0000313" key="3">
    <source>
        <dbReference type="EMBL" id="BCM25502.1"/>
    </source>
</evidence>
<dbReference type="PROSITE" id="PS50222">
    <property type="entry name" value="EF_HAND_2"/>
    <property type="match status" value="1"/>
</dbReference>
<organism evidence="3 4">
    <name type="scientific">Methyloradius palustris</name>
    <dbReference type="NCBI Taxonomy" id="2778876"/>
    <lineage>
        <taxon>Bacteria</taxon>
        <taxon>Pseudomonadati</taxon>
        <taxon>Pseudomonadota</taxon>
        <taxon>Betaproteobacteria</taxon>
        <taxon>Nitrosomonadales</taxon>
        <taxon>Methylophilaceae</taxon>
        <taxon>Methyloradius</taxon>
    </lineage>
</organism>
<dbReference type="InterPro" id="IPR011992">
    <property type="entry name" value="EF-hand-dom_pair"/>
</dbReference>
<keyword evidence="1" id="KW-0732">Signal</keyword>
<keyword evidence="4" id="KW-1185">Reference proteome</keyword>
<feature type="signal peptide" evidence="1">
    <location>
        <begin position="1"/>
        <end position="26"/>
    </location>
</feature>
<dbReference type="Pfam" id="PF13202">
    <property type="entry name" value="EF-hand_5"/>
    <property type="match status" value="2"/>
</dbReference>
<dbReference type="Gene3D" id="1.10.238.10">
    <property type="entry name" value="EF-hand"/>
    <property type="match status" value="1"/>
</dbReference>
<dbReference type="SUPFAM" id="SSF47473">
    <property type="entry name" value="EF-hand"/>
    <property type="match status" value="1"/>
</dbReference>
<protein>
    <recommendedName>
        <fullName evidence="2">EF-hand domain-containing protein</fullName>
    </recommendedName>
</protein>
<evidence type="ECO:0000256" key="1">
    <source>
        <dbReference type="SAM" id="SignalP"/>
    </source>
</evidence>
<dbReference type="AlphaFoldDB" id="A0A8D5G0C7"/>
<proteinExistence type="predicted"/>
<gene>
    <name evidence="3" type="ORF">ZMTM_17610</name>
</gene>
<dbReference type="KEGG" id="mpau:ZMTM_17610"/>
<reference evidence="3" key="1">
    <citation type="journal article" date="2021" name="Arch. Microbiol.">
        <title>Methyloradius palustris gen. nov., sp. nov., a methanol-oxidizing bacterium isolated from snow.</title>
        <authorList>
            <person name="Miyadera T."/>
            <person name="Kojima H."/>
            <person name="Fukui M."/>
        </authorList>
    </citation>
    <scope>NUCLEOTIDE SEQUENCE</scope>
    <source>
        <strain evidence="3">Zm11</strain>
    </source>
</reference>
<sequence length="103" mass="11338">MKIQSKAKLLASIFSVTLLVSLSAHADQAGAGDGKVQKVKAKMTERFNEADTNHDGQLTLDEAKSKMPRVAKNFDQIDTDKKGYVTLDQITAFAAEKMQEHDK</sequence>
<feature type="domain" description="EF-hand" evidence="2">
    <location>
        <begin position="38"/>
        <end position="73"/>
    </location>
</feature>
<name>A0A8D5G0C7_9PROT</name>
<dbReference type="EMBL" id="AP024110">
    <property type="protein sequence ID" value="BCM25502.1"/>
    <property type="molecule type" value="Genomic_DNA"/>
</dbReference>
<evidence type="ECO:0000313" key="4">
    <source>
        <dbReference type="Proteomes" id="UP000826722"/>
    </source>
</evidence>
<dbReference type="Proteomes" id="UP000826722">
    <property type="component" value="Chromosome"/>
</dbReference>
<feature type="chain" id="PRO_5034429956" description="EF-hand domain-containing protein" evidence="1">
    <location>
        <begin position="27"/>
        <end position="103"/>
    </location>
</feature>
<dbReference type="GO" id="GO:0005509">
    <property type="term" value="F:calcium ion binding"/>
    <property type="evidence" value="ECO:0007669"/>
    <property type="project" value="InterPro"/>
</dbReference>
<evidence type="ECO:0000259" key="2">
    <source>
        <dbReference type="PROSITE" id="PS50222"/>
    </source>
</evidence>
<dbReference type="RefSeq" id="WP_221763584.1">
    <property type="nucleotide sequence ID" value="NZ_AP024110.1"/>
</dbReference>